<dbReference type="InterPro" id="IPR001128">
    <property type="entry name" value="Cyt_P450"/>
</dbReference>
<keyword evidence="3 6" id="KW-0349">Heme</keyword>
<keyword evidence="7" id="KW-0560">Oxidoreductase</keyword>
<keyword evidence="5 6" id="KW-0408">Iron</keyword>
<dbReference type="OrthoDB" id="1470350at2759"/>
<evidence type="ECO:0000256" key="2">
    <source>
        <dbReference type="ARBA" id="ARBA00010617"/>
    </source>
</evidence>
<accession>A0A2T2NJA4</accession>
<reference evidence="8 9" key="1">
    <citation type="journal article" date="2018" name="Front. Microbiol.">
        <title>Genome-Wide Analysis of Corynespora cassiicola Leaf Fall Disease Putative Effectors.</title>
        <authorList>
            <person name="Lopez D."/>
            <person name="Ribeiro S."/>
            <person name="Label P."/>
            <person name="Fumanal B."/>
            <person name="Venisse J.S."/>
            <person name="Kohler A."/>
            <person name="de Oliveira R.R."/>
            <person name="Labutti K."/>
            <person name="Lipzen A."/>
            <person name="Lail K."/>
            <person name="Bauer D."/>
            <person name="Ohm R.A."/>
            <person name="Barry K.W."/>
            <person name="Spatafora J."/>
            <person name="Grigoriev I.V."/>
            <person name="Martin F.M."/>
            <person name="Pujade-Renaud V."/>
        </authorList>
    </citation>
    <scope>NUCLEOTIDE SEQUENCE [LARGE SCALE GENOMIC DNA]</scope>
    <source>
        <strain evidence="8 9">Philippines</strain>
    </source>
</reference>
<dbReference type="Gene3D" id="1.10.630.10">
    <property type="entry name" value="Cytochrome P450"/>
    <property type="match status" value="1"/>
</dbReference>
<dbReference type="Pfam" id="PF00067">
    <property type="entry name" value="p450"/>
    <property type="match status" value="1"/>
</dbReference>
<dbReference type="PANTHER" id="PTHR24304:SF2">
    <property type="entry name" value="24-HYDROXYCHOLESTEROL 7-ALPHA-HYDROXYLASE"/>
    <property type="match status" value="1"/>
</dbReference>
<dbReference type="InterPro" id="IPR002403">
    <property type="entry name" value="Cyt_P450_E_grp-IV"/>
</dbReference>
<keyword evidence="7" id="KW-0503">Monooxygenase</keyword>
<dbReference type="InterPro" id="IPR017972">
    <property type="entry name" value="Cyt_P450_CS"/>
</dbReference>
<evidence type="ECO:0000256" key="6">
    <source>
        <dbReference type="PIRSR" id="PIRSR602403-1"/>
    </source>
</evidence>
<dbReference type="STRING" id="1448308.A0A2T2NJA4"/>
<comment type="cofactor">
    <cofactor evidence="1 6">
        <name>heme</name>
        <dbReference type="ChEBI" id="CHEBI:30413"/>
    </cofactor>
</comment>
<keyword evidence="9" id="KW-1185">Reference proteome</keyword>
<evidence type="ECO:0000256" key="5">
    <source>
        <dbReference type="ARBA" id="ARBA00023004"/>
    </source>
</evidence>
<comment type="similarity">
    <text evidence="2 7">Belongs to the cytochrome P450 family.</text>
</comment>
<dbReference type="GO" id="GO:0020037">
    <property type="term" value="F:heme binding"/>
    <property type="evidence" value="ECO:0007669"/>
    <property type="project" value="InterPro"/>
</dbReference>
<dbReference type="PRINTS" id="PR00465">
    <property type="entry name" value="EP450IV"/>
</dbReference>
<dbReference type="PANTHER" id="PTHR24304">
    <property type="entry name" value="CYTOCHROME P450 FAMILY 7"/>
    <property type="match status" value="1"/>
</dbReference>
<dbReference type="CDD" id="cd11040">
    <property type="entry name" value="CYP7_CYP8-like"/>
    <property type="match status" value="1"/>
</dbReference>
<dbReference type="EMBL" id="KZ678137">
    <property type="protein sequence ID" value="PSN65480.1"/>
    <property type="molecule type" value="Genomic_DNA"/>
</dbReference>
<evidence type="ECO:0000313" key="8">
    <source>
        <dbReference type="EMBL" id="PSN65480.1"/>
    </source>
</evidence>
<dbReference type="PROSITE" id="PS00086">
    <property type="entry name" value="CYTOCHROME_P450"/>
    <property type="match status" value="1"/>
</dbReference>
<dbReference type="InterPro" id="IPR036396">
    <property type="entry name" value="Cyt_P450_sf"/>
</dbReference>
<dbReference type="GO" id="GO:0005506">
    <property type="term" value="F:iron ion binding"/>
    <property type="evidence" value="ECO:0007669"/>
    <property type="project" value="InterPro"/>
</dbReference>
<dbReference type="GO" id="GO:0016705">
    <property type="term" value="F:oxidoreductase activity, acting on paired donors, with incorporation or reduction of molecular oxygen"/>
    <property type="evidence" value="ECO:0007669"/>
    <property type="project" value="InterPro"/>
</dbReference>
<dbReference type="InterPro" id="IPR050529">
    <property type="entry name" value="CYP450_sterol_14alpha_dmase"/>
</dbReference>
<keyword evidence="4 6" id="KW-0479">Metal-binding</keyword>
<gene>
    <name evidence="8" type="ORF">BS50DRAFT_575473</name>
</gene>
<protein>
    <submittedName>
        <fullName evidence="8">Cytochrome P450</fullName>
    </submittedName>
</protein>
<evidence type="ECO:0000256" key="7">
    <source>
        <dbReference type="RuleBase" id="RU000461"/>
    </source>
</evidence>
<evidence type="ECO:0000256" key="3">
    <source>
        <dbReference type="ARBA" id="ARBA00022617"/>
    </source>
</evidence>
<feature type="binding site" description="axial binding residue" evidence="6">
    <location>
        <position position="445"/>
    </location>
    <ligand>
        <name>heme</name>
        <dbReference type="ChEBI" id="CHEBI:30413"/>
    </ligand>
    <ligandPart>
        <name>Fe</name>
        <dbReference type="ChEBI" id="CHEBI:18248"/>
    </ligandPart>
</feature>
<evidence type="ECO:0000256" key="1">
    <source>
        <dbReference type="ARBA" id="ARBA00001971"/>
    </source>
</evidence>
<evidence type="ECO:0000256" key="4">
    <source>
        <dbReference type="ARBA" id="ARBA00022723"/>
    </source>
</evidence>
<dbReference type="SUPFAM" id="SSF48264">
    <property type="entry name" value="Cytochrome P450"/>
    <property type="match status" value="1"/>
</dbReference>
<evidence type="ECO:0000313" key="9">
    <source>
        <dbReference type="Proteomes" id="UP000240883"/>
    </source>
</evidence>
<proteinExistence type="inferred from homology"/>
<organism evidence="8 9">
    <name type="scientific">Corynespora cassiicola Philippines</name>
    <dbReference type="NCBI Taxonomy" id="1448308"/>
    <lineage>
        <taxon>Eukaryota</taxon>
        <taxon>Fungi</taxon>
        <taxon>Dikarya</taxon>
        <taxon>Ascomycota</taxon>
        <taxon>Pezizomycotina</taxon>
        <taxon>Dothideomycetes</taxon>
        <taxon>Pleosporomycetidae</taxon>
        <taxon>Pleosporales</taxon>
        <taxon>Corynesporascaceae</taxon>
        <taxon>Corynespora</taxon>
    </lineage>
</organism>
<dbReference type="AlphaFoldDB" id="A0A2T2NJA4"/>
<dbReference type="GO" id="GO:0008395">
    <property type="term" value="F:steroid hydroxylase activity"/>
    <property type="evidence" value="ECO:0007669"/>
    <property type="project" value="TreeGrafter"/>
</dbReference>
<dbReference type="Proteomes" id="UP000240883">
    <property type="component" value="Unassembled WGS sequence"/>
</dbReference>
<name>A0A2T2NJA4_CORCC</name>
<sequence>MASSDYTASILAAFAALLLWRLYRFTIVPIAFPNDPKEYPYWVPVAGHLRAFFQNSSRLLDESRLYFKDTREPYALSVAGQKWYIITSPSDVASIYKIKDGSLSYDIFVEEVMYMIGITRDGVRKAYQTQGADGKPCKHLVGLCKEYQITQLSPGTKFEELSYPAVEYILKHLDFDRIFKKSKSVLSHQGRSITVSLYHLISEIFIGLGQNAYYGQALGEIEPEMINHFMIFDHLAWQVLYQYPSFLSGKMLGAKAKMHAAFERYFSIPVNERQDAAWMILELEKEMKRSGVSLHDMSLFFFQLYWSVCGNIKKGPFWMLSYMLFDPTLLSEVRQEILPALSPGKIDIDYLCNSCPRLEALWDETLRKTAFAASVRFLTEDVTLPSSSLVLRKGNRVMMPQRQLHYNKSVFGDDVASFSSGRFLKNPKLKKNGSYRPFGGGATLCPGRHLAKITSFAFVAVLVGKFDIGLEGKHQQFPVPTEGNPSIGLVDVTPGTDLRVVLQPKLSI</sequence>